<dbReference type="VEuPathDB" id="FungiDB:EYZ11_010252"/>
<feature type="region of interest" description="Disordered" evidence="1">
    <location>
        <begin position="1"/>
        <end position="63"/>
    </location>
</feature>
<evidence type="ECO:0000313" key="2">
    <source>
        <dbReference type="EMBL" id="THC90276.1"/>
    </source>
</evidence>
<keyword evidence="3" id="KW-1185">Reference proteome</keyword>
<dbReference type="Proteomes" id="UP000308092">
    <property type="component" value="Unassembled WGS sequence"/>
</dbReference>
<dbReference type="STRING" id="1220188.A0A4S3J5R9"/>
<reference evidence="2 3" key="1">
    <citation type="submission" date="2019-03" db="EMBL/GenBank/DDBJ databases">
        <title>The genome sequence of a newly discovered highly antifungal drug resistant Aspergillus species, Aspergillus tanneri NIH 1004.</title>
        <authorList>
            <person name="Mounaud S."/>
            <person name="Singh I."/>
            <person name="Joardar V."/>
            <person name="Pakala S."/>
            <person name="Pakala S."/>
            <person name="Venepally P."/>
            <person name="Hoover J."/>
            <person name="Nierman W."/>
            <person name="Chung J."/>
            <person name="Losada L."/>
        </authorList>
    </citation>
    <scope>NUCLEOTIDE SEQUENCE [LARGE SCALE GENOMIC DNA]</scope>
    <source>
        <strain evidence="2 3">NIH1004</strain>
    </source>
</reference>
<accession>A0A4S3J5R9</accession>
<proteinExistence type="predicted"/>
<protein>
    <submittedName>
        <fullName evidence="2">Uncharacterized protein</fullName>
    </submittedName>
</protein>
<evidence type="ECO:0000313" key="3">
    <source>
        <dbReference type="Proteomes" id="UP000308092"/>
    </source>
</evidence>
<feature type="compositionally biased region" description="Low complexity" evidence="1">
    <location>
        <begin position="15"/>
        <end position="26"/>
    </location>
</feature>
<sequence>MSREPPSNPAHHRPGSSMSISSMLGSDADRPARDQNPHHSNTRPSGDPRHLRSLSRSLSRDGRTARVLVEFPKALLLNKPSSGGSLGYHRRLNIRKSQILRNRHRKSLPQTLLMVNPVD</sequence>
<organism evidence="2 3">
    <name type="scientific">Aspergillus tanneri</name>
    <dbReference type="NCBI Taxonomy" id="1220188"/>
    <lineage>
        <taxon>Eukaryota</taxon>
        <taxon>Fungi</taxon>
        <taxon>Dikarya</taxon>
        <taxon>Ascomycota</taxon>
        <taxon>Pezizomycotina</taxon>
        <taxon>Eurotiomycetes</taxon>
        <taxon>Eurotiomycetidae</taxon>
        <taxon>Eurotiales</taxon>
        <taxon>Aspergillaceae</taxon>
        <taxon>Aspergillus</taxon>
        <taxon>Aspergillus subgen. Circumdati</taxon>
    </lineage>
</organism>
<name>A0A4S3J5R9_9EURO</name>
<feature type="compositionally biased region" description="Basic and acidic residues" evidence="1">
    <location>
        <begin position="27"/>
        <end position="37"/>
    </location>
</feature>
<dbReference type="EMBL" id="SOSA01000538">
    <property type="protein sequence ID" value="THC90276.1"/>
    <property type="molecule type" value="Genomic_DNA"/>
</dbReference>
<comment type="caution">
    <text evidence="2">The sequence shown here is derived from an EMBL/GenBank/DDBJ whole genome shotgun (WGS) entry which is preliminary data.</text>
</comment>
<evidence type="ECO:0000256" key="1">
    <source>
        <dbReference type="SAM" id="MobiDB-lite"/>
    </source>
</evidence>
<dbReference type="AlphaFoldDB" id="A0A4S3J5R9"/>
<gene>
    <name evidence="2" type="ORF">EYZ11_010252</name>
</gene>